<accession>A0A639BMY0</accession>
<dbReference type="Gene3D" id="3.40.50.300">
    <property type="entry name" value="P-loop containing nucleotide triphosphate hydrolases"/>
    <property type="match status" value="2"/>
</dbReference>
<comment type="caution">
    <text evidence="2">The sequence shown here is derived from an EMBL/GenBank/DDBJ whole genome shotgun (WGS) entry which is preliminary data.</text>
</comment>
<protein>
    <submittedName>
        <fullName evidence="2">Helicase</fullName>
    </submittedName>
</protein>
<dbReference type="EMBL" id="AAMLZP010000004">
    <property type="protein sequence ID" value="EDI7462136.1"/>
    <property type="molecule type" value="Genomic_DNA"/>
</dbReference>
<name>A0A639BMY0_SALET</name>
<dbReference type="SMART" id="SM00491">
    <property type="entry name" value="HELICc2"/>
    <property type="match status" value="1"/>
</dbReference>
<dbReference type="SUPFAM" id="SSF52540">
    <property type="entry name" value="P-loop containing nucleoside triphosphate hydrolases"/>
    <property type="match status" value="1"/>
</dbReference>
<organism evidence="2">
    <name type="scientific">Salmonella enterica subsp. enterica serovar Mbandaka</name>
    <dbReference type="NCBI Taxonomy" id="192954"/>
    <lineage>
        <taxon>Bacteria</taxon>
        <taxon>Pseudomonadati</taxon>
        <taxon>Pseudomonadota</taxon>
        <taxon>Gammaproteobacteria</taxon>
        <taxon>Enterobacterales</taxon>
        <taxon>Enterobacteriaceae</taxon>
        <taxon>Salmonella</taxon>
    </lineage>
</organism>
<keyword evidence="2" id="KW-0347">Helicase</keyword>
<dbReference type="InterPro" id="IPR006555">
    <property type="entry name" value="ATP-dep_Helicase_C"/>
</dbReference>
<evidence type="ECO:0000259" key="1">
    <source>
        <dbReference type="PROSITE" id="PS51192"/>
    </source>
</evidence>
<proteinExistence type="predicted"/>
<dbReference type="GO" id="GO:0016818">
    <property type="term" value="F:hydrolase activity, acting on acid anhydrides, in phosphorus-containing anhydrides"/>
    <property type="evidence" value="ECO:0007669"/>
    <property type="project" value="InterPro"/>
</dbReference>
<dbReference type="GO" id="GO:0004386">
    <property type="term" value="F:helicase activity"/>
    <property type="evidence" value="ECO:0007669"/>
    <property type="project" value="UniProtKB-KW"/>
</dbReference>
<dbReference type="Pfam" id="PF00270">
    <property type="entry name" value="DEAD"/>
    <property type="match status" value="1"/>
</dbReference>
<keyword evidence="2" id="KW-0067">ATP-binding</keyword>
<sequence>MVDFNKLRTQKKIPKAIDPIEIFRRLPKPVGINDLYTSQAEVLKSWYERRNERDTVIKLHTGGGKTLVGLLMAQSALNETSEPVLYLTPTTQLVKQTLEKAKALGIHAVPYEKGHPLNDDFINASSIMVGTYKALFNGKSKFGLRGSANPQKVGTVILDDAHAAFSVVRESFTLEIKADRENELYQSLADLFRKSFQDIEKLGTFDDIVSGGEYSVLEVPYWAWHEKLTSVRELLKGNSDKYALIWPLLRDNLHLCHALISRNNFTITTILPLMNLFPAFSDAARRIYMSATIADDSDIIRMFDANPIAVEKPLTSRSLAGISERMILIPDLMPFPSSRDHIHQLLKWSSDNKLGSVVLTASDPSASQWNQIGTVAKGSVEVDNLVGALQNGDWFGPAIFSNRYDGIDLPGNSCRLLVMSGLPSGTSNYELFRASSLFGGTTITKMLAQRIEQGIGRGARGAGDYCVVLMIGSDLAGWIAKKANFKYLTNATRAQLEMGAEISSEVSDFNDLGQTIYRSISRDQGWVEYHAETLAELVDEVPSESNEFIQAGGERKAFNLWFDGYHEQAIAKIEKIVSSNTIDPQMKGWLEQLAARIADKWGHPERAEDLQKQAYAHNRNLLRPKVLPPYRPLPISNGQADVITDVLGGYRLRRGVVQSFENTVASLNEHATANQFEKALADLAVMIGFRAERHDDNGEGPDVLWLLPGNIGLVIEAKSRKKVKNALTKEEHGQLLVAAEWFAKHYPTYQCIRVSVHPENTATKAAVAGASHALTYFSLAKLIDDCRALLTKLSDSQLSGVDLKAECDSYLANSPLNAKNFVSSYLQKFIES</sequence>
<evidence type="ECO:0000313" key="2">
    <source>
        <dbReference type="EMBL" id="EDI7462136.1"/>
    </source>
</evidence>
<dbReference type="InterPro" id="IPR011545">
    <property type="entry name" value="DEAD/DEAH_box_helicase_dom"/>
</dbReference>
<dbReference type="GO" id="GO:0003676">
    <property type="term" value="F:nucleic acid binding"/>
    <property type="evidence" value="ECO:0007669"/>
    <property type="project" value="InterPro"/>
</dbReference>
<dbReference type="PROSITE" id="PS51192">
    <property type="entry name" value="HELICASE_ATP_BIND_1"/>
    <property type="match status" value="1"/>
</dbReference>
<dbReference type="GO" id="GO:0006139">
    <property type="term" value="P:nucleobase-containing compound metabolic process"/>
    <property type="evidence" value="ECO:0007669"/>
    <property type="project" value="InterPro"/>
</dbReference>
<dbReference type="AlphaFoldDB" id="A0A639BMY0"/>
<keyword evidence="2" id="KW-0378">Hydrolase</keyword>
<dbReference type="InterPro" id="IPR014001">
    <property type="entry name" value="Helicase_ATP-bd"/>
</dbReference>
<keyword evidence="2" id="KW-0547">Nucleotide-binding</keyword>
<dbReference type="InterPro" id="IPR027417">
    <property type="entry name" value="P-loop_NTPase"/>
</dbReference>
<feature type="domain" description="Helicase ATP-binding" evidence="1">
    <location>
        <begin position="46"/>
        <end position="311"/>
    </location>
</feature>
<dbReference type="GO" id="GO:0005524">
    <property type="term" value="F:ATP binding"/>
    <property type="evidence" value="ECO:0007669"/>
    <property type="project" value="InterPro"/>
</dbReference>
<reference evidence="2" key="1">
    <citation type="submission" date="2018-07" db="EMBL/GenBank/DDBJ databases">
        <authorList>
            <person name="Ashton P.M."/>
            <person name="Dallman T."/>
            <person name="Nair S."/>
            <person name="De Pinna E."/>
            <person name="Peters T."/>
            <person name="Grant K."/>
        </authorList>
    </citation>
    <scope>NUCLEOTIDE SEQUENCE</scope>
    <source>
        <strain evidence="2">167025</strain>
    </source>
</reference>
<gene>
    <name evidence="2" type="ORF">CGA83_03695</name>
</gene>
<dbReference type="SMART" id="SM00487">
    <property type="entry name" value="DEXDc"/>
    <property type="match status" value="1"/>
</dbReference>